<dbReference type="Proteomes" id="UP000607653">
    <property type="component" value="Unassembled WGS sequence"/>
</dbReference>
<accession>A0A822XZY1</accession>
<gene>
    <name evidence="9" type="ORF">HUJ06_019233</name>
    <name evidence="10" type="ORF">HUJ06_026235</name>
</gene>
<evidence type="ECO:0000256" key="5">
    <source>
        <dbReference type="ARBA" id="ARBA00023180"/>
    </source>
</evidence>
<feature type="signal peptide" evidence="8">
    <location>
        <begin position="1"/>
        <end position="22"/>
    </location>
</feature>
<keyword evidence="3" id="KW-0964">Secreted</keyword>
<dbReference type="PANTHER" id="PTHR33869:SF5">
    <property type="entry name" value="CLAVATA3_ESR (CLE)-RELATED PROTEIN 4"/>
    <property type="match status" value="1"/>
</dbReference>
<dbReference type="AlphaFoldDB" id="A0A822XZY1"/>
<name>A0A822XZY1_NELNU</name>
<evidence type="ECO:0000313" key="9">
    <source>
        <dbReference type="EMBL" id="DAD17770.1"/>
    </source>
</evidence>
<evidence type="ECO:0000256" key="6">
    <source>
        <dbReference type="ARBA" id="ARBA00023278"/>
    </source>
</evidence>
<keyword evidence="5" id="KW-0325">Glycoprotein</keyword>
<evidence type="ECO:0000256" key="1">
    <source>
        <dbReference type="ARBA" id="ARBA00004613"/>
    </source>
</evidence>
<dbReference type="GO" id="GO:0005576">
    <property type="term" value="C:extracellular region"/>
    <property type="evidence" value="ECO:0007669"/>
    <property type="project" value="UniProtKB-SubCell"/>
</dbReference>
<keyword evidence="6" id="KW-0379">Hydroxylation</keyword>
<dbReference type="EMBL" id="DUZY01000001">
    <property type="protein sequence ID" value="DAD17770.1"/>
    <property type="molecule type" value="Genomic_DNA"/>
</dbReference>
<proteinExistence type="inferred from homology"/>
<organism evidence="10 11">
    <name type="scientific">Nelumbo nucifera</name>
    <name type="common">Sacred lotus</name>
    <dbReference type="NCBI Taxonomy" id="4432"/>
    <lineage>
        <taxon>Eukaryota</taxon>
        <taxon>Viridiplantae</taxon>
        <taxon>Streptophyta</taxon>
        <taxon>Embryophyta</taxon>
        <taxon>Tracheophyta</taxon>
        <taxon>Spermatophyta</taxon>
        <taxon>Magnoliopsida</taxon>
        <taxon>Proteales</taxon>
        <taxon>Nelumbonaceae</taxon>
        <taxon>Nelumbo</taxon>
    </lineage>
</organism>
<feature type="chain" id="PRO_5044663398" evidence="8">
    <location>
        <begin position="23"/>
        <end position="83"/>
    </location>
</feature>
<evidence type="ECO:0000256" key="3">
    <source>
        <dbReference type="ARBA" id="ARBA00022525"/>
    </source>
</evidence>
<evidence type="ECO:0000256" key="7">
    <source>
        <dbReference type="SAM" id="MobiDB-lite"/>
    </source>
</evidence>
<feature type="region of interest" description="Disordered" evidence="7">
    <location>
        <begin position="49"/>
        <end position="83"/>
    </location>
</feature>
<comment type="subcellular location">
    <subcellularLocation>
        <location evidence="1">Secreted</location>
    </subcellularLocation>
</comment>
<dbReference type="EMBL" id="DUZY01000001">
    <property type="protein sequence ID" value="DAD24771.1"/>
    <property type="molecule type" value="Genomic_DNA"/>
</dbReference>
<evidence type="ECO:0000256" key="8">
    <source>
        <dbReference type="SAM" id="SignalP"/>
    </source>
</evidence>
<evidence type="ECO:0000256" key="2">
    <source>
        <dbReference type="ARBA" id="ARBA00005416"/>
    </source>
</evidence>
<sequence>MTNLKFWVCLFFLASFVMRSEPRPLQPFLEGRTLSESFKTLINGAREAFKAGLGKQEPSKSQYESKRLSPGGPDPQHHSMGPS</sequence>
<evidence type="ECO:0000313" key="11">
    <source>
        <dbReference type="Proteomes" id="UP000607653"/>
    </source>
</evidence>
<keyword evidence="4 8" id="KW-0732">Signal</keyword>
<keyword evidence="11" id="KW-1185">Reference proteome</keyword>
<dbReference type="InterPro" id="IPR039616">
    <property type="entry name" value="CLE1-4"/>
</dbReference>
<comment type="caution">
    <text evidence="10">The sequence shown here is derived from an EMBL/GenBank/DDBJ whole genome shotgun (WGS) entry which is preliminary data.</text>
</comment>
<evidence type="ECO:0000313" key="10">
    <source>
        <dbReference type="EMBL" id="DAD24771.1"/>
    </source>
</evidence>
<protein>
    <submittedName>
        <fullName evidence="10">Uncharacterized protein</fullName>
    </submittedName>
</protein>
<evidence type="ECO:0000256" key="4">
    <source>
        <dbReference type="ARBA" id="ARBA00022729"/>
    </source>
</evidence>
<reference evidence="10 11" key="1">
    <citation type="journal article" date="2020" name="Mol. Biol. Evol.">
        <title>Distinct Expression and Methylation Patterns for Genes with Different Fates following a Single Whole-Genome Duplication in Flowering Plants.</title>
        <authorList>
            <person name="Shi T."/>
            <person name="Rahmani R.S."/>
            <person name="Gugger P.F."/>
            <person name="Wang M."/>
            <person name="Li H."/>
            <person name="Zhang Y."/>
            <person name="Li Z."/>
            <person name="Wang Q."/>
            <person name="Van de Peer Y."/>
            <person name="Marchal K."/>
            <person name="Chen J."/>
        </authorList>
    </citation>
    <scope>NUCLEOTIDE SEQUENCE [LARGE SCALE GENOMIC DNA]</scope>
    <source>
        <tissue evidence="10">Leaf</tissue>
    </source>
</reference>
<dbReference type="PANTHER" id="PTHR33869">
    <property type="entry name" value="CLAVATA3/ESR (CLE)-RELATED PROTEIN 3"/>
    <property type="match status" value="1"/>
</dbReference>
<comment type="similarity">
    <text evidence="2">Belongs to the CLV3/ESR signal peptide family.</text>
</comment>